<evidence type="ECO:0000259" key="6">
    <source>
        <dbReference type="PROSITE" id="PS51198"/>
    </source>
</evidence>
<dbReference type="InterPro" id="IPR027417">
    <property type="entry name" value="P-loop_NTPase"/>
</dbReference>
<dbReference type="PANTHER" id="PTHR11070">
    <property type="entry name" value="UVRD / RECB / PCRA DNA HELICASE FAMILY MEMBER"/>
    <property type="match status" value="1"/>
</dbReference>
<dbReference type="GO" id="GO:0016787">
    <property type="term" value="F:hydrolase activity"/>
    <property type="evidence" value="ECO:0007669"/>
    <property type="project" value="UniProtKB-UniRule"/>
</dbReference>
<dbReference type="EMBL" id="JWZX01002798">
    <property type="protein sequence ID" value="KOO26812.1"/>
    <property type="molecule type" value="Genomic_DNA"/>
</dbReference>
<keyword evidence="8" id="KW-1185">Reference proteome</keyword>
<organism evidence="7 8">
    <name type="scientific">Chrysochromulina tobinii</name>
    <dbReference type="NCBI Taxonomy" id="1460289"/>
    <lineage>
        <taxon>Eukaryota</taxon>
        <taxon>Haptista</taxon>
        <taxon>Haptophyta</taxon>
        <taxon>Prymnesiophyceae</taxon>
        <taxon>Prymnesiales</taxon>
        <taxon>Chrysochromulinaceae</taxon>
        <taxon>Chrysochromulina</taxon>
    </lineage>
</organism>
<accession>A0A0M0JKE2</accession>
<dbReference type="OrthoDB" id="542744at2759"/>
<dbReference type="GO" id="GO:0003677">
    <property type="term" value="F:DNA binding"/>
    <property type="evidence" value="ECO:0007669"/>
    <property type="project" value="InterPro"/>
</dbReference>
<dbReference type="PROSITE" id="PS51198">
    <property type="entry name" value="UVRD_HELICASE_ATP_BIND"/>
    <property type="match status" value="1"/>
</dbReference>
<keyword evidence="4 5" id="KW-0067">ATP-binding</keyword>
<evidence type="ECO:0000256" key="5">
    <source>
        <dbReference type="PROSITE-ProRule" id="PRU00560"/>
    </source>
</evidence>
<name>A0A0M0JKE2_9EUKA</name>
<feature type="domain" description="UvrD-like helicase ATP-binding" evidence="6">
    <location>
        <begin position="40"/>
        <end position="389"/>
    </location>
</feature>
<protein>
    <submittedName>
        <fullName evidence="7">ATP-dependent DNA helicase</fullName>
    </submittedName>
</protein>
<keyword evidence="2 5" id="KW-0378">Hydrolase</keyword>
<dbReference type="SUPFAM" id="SSF52540">
    <property type="entry name" value="P-loop containing nucleoside triphosphate hydrolases"/>
    <property type="match status" value="1"/>
</dbReference>
<dbReference type="Pfam" id="PF00580">
    <property type="entry name" value="UvrD-helicase"/>
    <property type="match status" value="1"/>
</dbReference>
<comment type="caution">
    <text evidence="7">The sequence shown here is derived from an EMBL/GenBank/DDBJ whole genome shotgun (WGS) entry which is preliminary data.</text>
</comment>
<dbReference type="Gene3D" id="3.40.50.300">
    <property type="entry name" value="P-loop containing nucleotide triphosphate hydrolases"/>
    <property type="match status" value="1"/>
</dbReference>
<dbReference type="GO" id="GO:0000725">
    <property type="term" value="P:recombinational repair"/>
    <property type="evidence" value="ECO:0007669"/>
    <property type="project" value="TreeGrafter"/>
</dbReference>
<dbReference type="InterPro" id="IPR000212">
    <property type="entry name" value="DNA_helicase_UvrD/REP"/>
</dbReference>
<dbReference type="PANTHER" id="PTHR11070:SF2">
    <property type="entry name" value="ATP-DEPENDENT DNA HELICASE SRS2"/>
    <property type="match status" value="1"/>
</dbReference>
<evidence type="ECO:0000256" key="4">
    <source>
        <dbReference type="ARBA" id="ARBA00022840"/>
    </source>
</evidence>
<evidence type="ECO:0000256" key="1">
    <source>
        <dbReference type="ARBA" id="ARBA00022741"/>
    </source>
</evidence>
<dbReference type="GO" id="GO:0043138">
    <property type="term" value="F:3'-5' DNA helicase activity"/>
    <property type="evidence" value="ECO:0007669"/>
    <property type="project" value="TreeGrafter"/>
</dbReference>
<evidence type="ECO:0000256" key="3">
    <source>
        <dbReference type="ARBA" id="ARBA00022806"/>
    </source>
</evidence>
<dbReference type="Proteomes" id="UP000037460">
    <property type="component" value="Unassembled WGS sequence"/>
</dbReference>
<gene>
    <name evidence="7" type="ORF">Ctob_013812</name>
</gene>
<evidence type="ECO:0000313" key="8">
    <source>
        <dbReference type="Proteomes" id="UP000037460"/>
    </source>
</evidence>
<evidence type="ECO:0000256" key="2">
    <source>
        <dbReference type="ARBA" id="ARBA00022801"/>
    </source>
</evidence>
<reference evidence="8" key="1">
    <citation type="journal article" date="2015" name="PLoS Genet.">
        <title>Genome Sequence and Transcriptome Analyses of Chrysochromulina tobin: Metabolic Tools for Enhanced Algal Fitness in the Prominent Order Prymnesiales (Haptophyceae).</title>
        <authorList>
            <person name="Hovde B.T."/>
            <person name="Deodato C.R."/>
            <person name="Hunsperger H.M."/>
            <person name="Ryken S.A."/>
            <person name="Yost W."/>
            <person name="Jha R.K."/>
            <person name="Patterson J."/>
            <person name="Monnat R.J. Jr."/>
            <person name="Barlow S.B."/>
            <person name="Starkenburg S.R."/>
            <person name="Cattolico R.A."/>
        </authorList>
    </citation>
    <scope>NUCLEOTIDE SEQUENCE</scope>
    <source>
        <strain evidence="8">CCMP291</strain>
    </source>
</reference>
<dbReference type="AlphaFoldDB" id="A0A0M0JKE2"/>
<keyword evidence="1 5" id="KW-0547">Nucleotide-binding</keyword>
<keyword evidence="3 5" id="KW-0347">Helicase</keyword>
<sequence length="516" mass="57624">MLRGPGTSRFWHVECAAAWYLHNPKRTRTPGVLNFQKPKPELMEYLDRFVRADKPKFYLDGTAGCGKSNGIMYVVDECRKKNLTVLVLVYGVNAKEELLSRGLLSSECYNFHSYFSRVYERWVVGTLREHLTMADMSTTSKGAHAASRTAKTLKPTICHNKIRLIISCLLQHEECAEARIILLRPFATELANKARACAFGGSGPSNYDFDALVQLVNRYRLELVLEATWSVRLTQPQKLTMDRLIGAGPEARMAYAISMVIPTLELSWRCACQLNVETGGTIYTELVNEVSREVVKLPVIDYADMVLIVDLMEIDLAKLDRVLCDEFQDLQEVQMHVVKRIPKARTGSILVVGDPSQAIFAWNGVNPDSNAKFVEDADIFHLADNYRCATSICVVAQQFLDKMGRDLIIVPMRTASGLVLHQSFHGCPIDVNKDNLVLLRTARHAATFFHVLKGKGFPVAMNNSNDLIPLMKQALGTKTETLGSVRRRLSLKLAETVPDAQGGTYEILEAVVALSA</sequence>
<evidence type="ECO:0000313" key="7">
    <source>
        <dbReference type="EMBL" id="KOO26812.1"/>
    </source>
</evidence>
<dbReference type="InterPro" id="IPR014016">
    <property type="entry name" value="UvrD-like_ATP-bd"/>
</dbReference>
<dbReference type="GO" id="GO:0005524">
    <property type="term" value="F:ATP binding"/>
    <property type="evidence" value="ECO:0007669"/>
    <property type="project" value="UniProtKB-UniRule"/>
</dbReference>
<feature type="binding site" evidence="5">
    <location>
        <begin position="61"/>
        <end position="68"/>
    </location>
    <ligand>
        <name>ATP</name>
        <dbReference type="ChEBI" id="CHEBI:30616"/>
    </ligand>
</feature>
<proteinExistence type="predicted"/>